<proteinExistence type="inferred from homology"/>
<dbReference type="SMART" id="SM00220">
    <property type="entry name" value="S_TKc"/>
    <property type="match status" value="1"/>
</dbReference>
<dbReference type="Gene3D" id="1.10.510.10">
    <property type="entry name" value="Transferase(Phosphotransferase) domain 1"/>
    <property type="match status" value="1"/>
</dbReference>
<dbReference type="InterPro" id="IPR000719">
    <property type="entry name" value="Prot_kinase_dom"/>
</dbReference>
<keyword evidence="4 7" id="KW-0547">Nucleotide-binding</keyword>
<keyword evidence="5" id="KW-0418">Kinase</keyword>
<dbReference type="AlphaFoldDB" id="A0A6N2LHU0"/>
<feature type="binding site" evidence="7">
    <location>
        <position position="91"/>
    </location>
    <ligand>
        <name>ATP</name>
        <dbReference type="ChEBI" id="CHEBI:30616"/>
    </ligand>
</feature>
<dbReference type="PROSITE" id="PS00107">
    <property type="entry name" value="PROTEIN_KINASE_ATP"/>
    <property type="match status" value="1"/>
</dbReference>
<evidence type="ECO:0000256" key="2">
    <source>
        <dbReference type="ARBA" id="ARBA00022527"/>
    </source>
</evidence>
<evidence type="ECO:0000256" key="5">
    <source>
        <dbReference type="ARBA" id="ARBA00022777"/>
    </source>
</evidence>
<dbReference type="PROSITE" id="PS50011">
    <property type="entry name" value="PROTEIN_KINASE_DOM"/>
    <property type="match status" value="1"/>
</dbReference>
<dbReference type="Pfam" id="PF00069">
    <property type="entry name" value="Pkinase"/>
    <property type="match status" value="1"/>
</dbReference>
<keyword evidence="2 8" id="KW-0723">Serine/threonine-protein kinase</keyword>
<evidence type="ECO:0000256" key="4">
    <source>
        <dbReference type="ARBA" id="ARBA00022741"/>
    </source>
</evidence>
<dbReference type="InterPro" id="IPR017441">
    <property type="entry name" value="Protein_kinase_ATP_BS"/>
</dbReference>
<evidence type="ECO:0000259" key="9">
    <source>
        <dbReference type="PROSITE" id="PS50011"/>
    </source>
</evidence>
<dbReference type="GO" id="GO:0005524">
    <property type="term" value="F:ATP binding"/>
    <property type="evidence" value="ECO:0007669"/>
    <property type="project" value="UniProtKB-UniRule"/>
</dbReference>
<evidence type="ECO:0000256" key="8">
    <source>
        <dbReference type="RuleBase" id="RU000304"/>
    </source>
</evidence>
<dbReference type="InterPro" id="IPR008271">
    <property type="entry name" value="Ser/Thr_kinase_AS"/>
</dbReference>
<keyword evidence="3" id="KW-0808">Transferase</keyword>
<evidence type="ECO:0000256" key="1">
    <source>
        <dbReference type="ARBA" id="ARBA00005354"/>
    </source>
</evidence>
<dbReference type="InterPro" id="IPR011009">
    <property type="entry name" value="Kinase-like_dom_sf"/>
</dbReference>
<dbReference type="GO" id="GO:0004674">
    <property type="term" value="F:protein serine/threonine kinase activity"/>
    <property type="evidence" value="ECO:0007669"/>
    <property type="project" value="UniProtKB-KW"/>
</dbReference>
<dbReference type="InterPro" id="IPR050205">
    <property type="entry name" value="CDPK_Ser/Thr_kinases"/>
</dbReference>
<dbReference type="EMBL" id="CAADRP010001544">
    <property type="protein sequence ID" value="VFU40467.1"/>
    <property type="molecule type" value="Genomic_DNA"/>
</dbReference>
<sequence>MGSLRRKRKGLEILPSSGMPLPQLTVILSEIIQGRGRSTGKENWLYSCSDSIGRNKIIEKEYDLGAQIGQGKFGSVVLCRSKVTGEEFACKMLRKGEELVHQEMENMQHLSGHPGAVTLKAVYEDLESFSLVMELCPEGRLLDKMAKQCPEHRAVSVVSVIKYGHDRGVVHRDIKPENILLATSGQMKLEDFGLAVEDVIWFSNIFRILHFFNMLMRVSFPLSGQSLRGAVGSPAYVAPEVVFEAIEKESFILAITFEFQVRIDFRQFRLAQDFLHISVYDRIHDYAGHPWIVFYTVTLTSQQLALSTGLELDRFKITASGFLNDDCSLVLSSDGSRSRVEQHDCGLIDALTVAISRVRISEPERNRLCWPTSPIQQEFSSNSKINNLCTAF</sequence>
<reference evidence="10" key="1">
    <citation type="submission" date="2019-03" db="EMBL/GenBank/DDBJ databases">
        <authorList>
            <person name="Mank J."/>
            <person name="Almeida P."/>
        </authorList>
    </citation>
    <scope>NUCLEOTIDE SEQUENCE</scope>
    <source>
        <strain evidence="10">78183</strain>
    </source>
</reference>
<organism evidence="10">
    <name type="scientific">Salix viminalis</name>
    <name type="common">Common osier</name>
    <name type="synonym">Basket willow</name>
    <dbReference type="NCBI Taxonomy" id="40686"/>
    <lineage>
        <taxon>Eukaryota</taxon>
        <taxon>Viridiplantae</taxon>
        <taxon>Streptophyta</taxon>
        <taxon>Embryophyta</taxon>
        <taxon>Tracheophyta</taxon>
        <taxon>Spermatophyta</taxon>
        <taxon>Magnoliopsida</taxon>
        <taxon>eudicotyledons</taxon>
        <taxon>Gunneridae</taxon>
        <taxon>Pentapetalae</taxon>
        <taxon>rosids</taxon>
        <taxon>fabids</taxon>
        <taxon>Malpighiales</taxon>
        <taxon>Salicaceae</taxon>
        <taxon>Saliceae</taxon>
        <taxon>Salix</taxon>
    </lineage>
</organism>
<dbReference type="SUPFAM" id="SSF56112">
    <property type="entry name" value="Protein kinase-like (PK-like)"/>
    <property type="match status" value="1"/>
</dbReference>
<dbReference type="PANTHER" id="PTHR24349">
    <property type="entry name" value="SERINE/THREONINE-PROTEIN KINASE"/>
    <property type="match status" value="1"/>
</dbReference>
<dbReference type="PROSITE" id="PS00108">
    <property type="entry name" value="PROTEIN_KINASE_ST"/>
    <property type="match status" value="1"/>
</dbReference>
<evidence type="ECO:0000256" key="7">
    <source>
        <dbReference type="PROSITE-ProRule" id="PRU10141"/>
    </source>
</evidence>
<comment type="similarity">
    <text evidence="1">Belongs to the protein kinase superfamily. CAMK Ser/Thr protein kinase family. CaMK subfamily.</text>
</comment>
<feature type="domain" description="Protein kinase" evidence="9">
    <location>
        <begin position="62"/>
        <end position="392"/>
    </location>
</feature>
<keyword evidence="6 7" id="KW-0067">ATP-binding</keyword>
<evidence type="ECO:0000256" key="6">
    <source>
        <dbReference type="ARBA" id="ARBA00022840"/>
    </source>
</evidence>
<protein>
    <recommendedName>
        <fullName evidence="9">Protein kinase domain-containing protein</fullName>
    </recommendedName>
</protein>
<name>A0A6N2LHU0_SALVM</name>
<accession>A0A6N2LHU0</accession>
<evidence type="ECO:0000256" key="3">
    <source>
        <dbReference type="ARBA" id="ARBA00022679"/>
    </source>
</evidence>
<gene>
    <name evidence="10" type="ORF">SVIM_LOCUS232026</name>
</gene>
<evidence type="ECO:0000313" key="10">
    <source>
        <dbReference type="EMBL" id="VFU40467.1"/>
    </source>
</evidence>